<dbReference type="AlphaFoldDB" id="A0A1B7HR83"/>
<dbReference type="RefSeq" id="WP_064517836.1">
    <property type="nucleotide sequence ID" value="NZ_LXEP01000032.1"/>
</dbReference>
<name>A0A1B7HR83_9ENTR</name>
<organism evidence="1 2">
    <name type="scientific">Buttiauxella gaviniae ATCC 51604</name>
    <dbReference type="NCBI Taxonomy" id="1354253"/>
    <lineage>
        <taxon>Bacteria</taxon>
        <taxon>Pseudomonadati</taxon>
        <taxon>Pseudomonadota</taxon>
        <taxon>Gammaproteobacteria</taxon>
        <taxon>Enterobacterales</taxon>
        <taxon>Enterobacteriaceae</taxon>
        <taxon>Buttiauxella</taxon>
    </lineage>
</organism>
<accession>A0A1B7HR83</accession>
<sequence length="143" mass="16332">MITIQDLQELYEKQYNKRNEIQARLRKAACELICNYRQSLDVNEEYISVGYLTYTSFIKTPVENIEMNEHNALCFILSTLLDPLNPEDSNISIQIALREIKGGDIEVIINGDQETVVLADEGSNRYSITVIAIKTAVMNEITR</sequence>
<proteinExistence type="predicted"/>
<dbReference type="Proteomes" id="UP000078504">
    <property type="component" value="Unassembled WGS sequence"/>
</dbReference>
<evidence type="ECO:0000313" key="2">
    <source>
        <dbReference type="Proteomes" id="UP000078504"/>
    </source>
</evidence>
<evidence type="ECO:0000313" key="1">
    <source>
        <dbReference type="EMBL" id="OAT18167.1"/>
    </source>
</evidence>
<comment type="caution">
    <text evidence="1">The sequence shown here is derived from an EMBL/GenBank/DDBJ whole genome shotgun (WGS) entry which is preliminary data.</text>
</comment>
<protein>
    <submittedName>
        <fullName evidence="1">Uncharacterized protein</fullName>
    </submittedName>
</protein>
<dbReference type="PATRIC" id="fig|1354253.4.peg.3762"/>
<reference evidence="1 2" key="1">
    <citation type="submission" date="2016-04" db="EMBL/GenBank/DDBJ databases">
        <title>ATOL: Assembling a taxonomically balanced genome-scale reconstruction of the evolutionary history of the Enterobacteriaceae.</title>
        <authorList>
            <person name="Plunkett G.III."/>
            <person name="Neeno-Eckwall E.C."/>
            <person name="Glasner J.D."/>
            <person name="Perna N.T."/>
        </authorList>
    </citation>
    <scope>NUCLEOTIDE SEQUENCE [LARGE SCALE GENOMIC DNA]</scope>
    <source>
        <strain evidence="1 2">ATCC 51604</strain>
    </source>
</reference>
<gene>
    <name evidence="1" type="ORF">M977_03688</name>
</gene>
<dbReference type="EMBL" id="LXEP01000032">
    <property type="protein sequence ID" value="OAT18167.1"/>
    <property type="molecule type" value="Genomic_DNA"/>
</dbReference>